<evidence type="ECO:0000259" key="1">
    <source>
        <dbReference type="Pfam" id="PF12697"/>
    </source>
</evidence>
<name>A0A1X7KV24_9MICO</name>
<keyword evidence="2" id="KW-0378">Hydrolase</keyword>
<accession>A0A1X7KV24</accession>
<dbReference type="InterPro" id="IPR029058">
    <property type="entry name" value="AB_hydrolase_fold"/>
</dbReference>
<gene>
    <name evidence="2" type="ORF">SAMN06296010_2995</name>
</gene>
<protein>
    <submittedName>
        <fullName evidence="2">Alpha/beta hydrolase family protein</fullName>
    </submittedName>
</protein>
<dbReference type="RefSeq" id="WP_085487452.1">
    <property type="nucleotide sequence ID" value="NZ_FXAY01000005.1"/>
</dbReference>
<reference evidence="3" key="1">
    <citation type="submission" date="2017-04" db="EMBL/GenBank/DDBJ databases">
        <authorList>
            <person name="Varghese N."/>
            <person name="Submissions S."/>
        </authorList>
    </citation>
    <scope>NUCLEOTIDE SEQUENCE [LARGE SCALE GENOMIC DNA]</scope>
    <source>
        <strain evidence="3">VKM Ac-2510</strain>
    </source>
</reference>
<dbReference type="SUPFAM" id="SSF53474">
    <property type="entry name" value="alpha/beta-Hydrolases"/>
    <property type="match status" value="1"/>
</dbReference>
<evidence type="ECO:0000313" key="2">
    <source>
        <dbReference type="EMBL" id="SMG45434.1"/>
    </source>
</evidence>
<dbReference type="InterPro" id="IPR052897">
    <property type="entry name" value="Sec-Metab_Biosynth_Hydrolase"/>
</dbReference>
<dbReference type="Proteomes" id="UP000193244">
    <property type="component" value="Unassembled WGS sequence"/>
</dbReference>
<dbReference type="AlphaFoldDB" id="A0A1X7KV24"/>
<dbReference type="GO" id="GO:0016787">
    <property type="term" value="F:hydrolase activity"/>
    <property type="evidence" value="ECO:0007669"/>
    <property type="project" value="UniProtKB-KW"/>
</dbReference>
<sequence>MTVLKNRPTIVLIAGHWLGAWAWDDVLEHLDPTRSRAIAITLPGLDEDDPSRATRTLDDQASALRDLLTRLHVSDGQPAMIVAHSGANAPVSLILDSHPELVSRVVWVDSGPMAPGSAFAPDFPEDATELPLPPFDILARQASLDGLSTEALDRFRARAVPEPGPVVRQSVELANDARHTVPTTMVCCSISSSQVLEMARGRHPMFAEVANLETLDVIDLPTGHWPMWSRAGDLAEVIQSATTHSS</sequence>
<organism evidence="2 3">
    <name type="scientific">Agreia pratensis</name>
    <dbReference type="NCBI Taxonomy" id="150121"/>
    <lineage>
        <taxon>Bacteria</taxon>
        <taxon>Bacillati</taxon>
        <taxon>Actinomycetota</taxon>
        <taxon>Actinomycetes</taxon>
        <taxon>Micrococcales</taxon>
        <taxon>Microbacteriaceae</taxon>
        <taxon>Agreia</taxon>
    </lineage>
</organism>
<dbReference type="PANTHER" id="PTHR37017:SF11">
    <property type="entry name" value="ESTERASE_LIPASE_THIOESTERASE DOMAIN-CONTAINING PROTEIN"/>
    <property type="match status" value="1"/>
</dbReference>
<keyword evidence="3" id="KW-1185">Reference proteome</keyword>
<dbReference type="EMBL" id="FXAY01000005">
    <property type="protein sequence ID" value="SMG45434.1"/>
    <property type="molecule type" value="Genomic_DNA"/>
</dbReference>
<dbReference type="OrthoDB" id="9773549at2"/>
<dbReference type="Pfam" id="PF12697">
    <property type="entry name" value="Abhydrolase_6"/>
    <property type="match status" value="1"/>
</dbReference>
<proteinExistence type="predicted"/>
<dbReference type="InterPro" id="IPR000073">
    <property type="entry name" value="AB_hydrolase_1"/>
</dbReference>
<dbReference type="STRING" id="150121.SAMN06296010_2995"/>
<dbReference type="Gene3D" id="3.40.50.1820">
    <property type="entry name" value="alpha/beta hydrolase"/>
    <property type="match status" value="1"/>
</dbReference>
<feature type="domain" description="AB hydrolase-1" evidence="1">
    <location>
        <begin position="10"/>
        <end position="236"/>
    </location>
</feature>
<evidence type="ECO:0000313" key="3">
    <source>
        <dbReference type="Proteomes" id="UP000193244"/>
    </source>
</evidence>
<dbReference type="PANTHER" id="PTHR37017">
    <property type="entry name" value="AB HYDROLASE-1 DOMAIN-CONTAINING PROTEIN-RELATED"/>
    <property type="match status" value="1"/>
</dbReference>